<name>A0A9N9QT73_9CUCU</name>
<proteinExistence type="predicted"/>
<gene>
    <name evidence="2" type="ORF">CEUTPL_LOCUS14130</name>
</gene>
<dbReference type="PANTHER" id="PTHR31859">
    <property type="entry name" value="TETRATRICOPEPTIDE REPEAT PROTEIN 39 FAMILY MEMBER"/>
    <property type="match status" value="1"/>
</dbReference>
<dbReference type="OrthoDB" id="2154985at2759"/>
<dbReference type="GO" id="GO:0060271">
    <property type="term" value="P:cilium assembly"/>
    <property type="evidence" value="ECO:0007669"/>
    <property type="project" value="TreeGrafter"/>
</dbReference>
<feature type="compositionally biased region" description="Acidic residues" evidence="1">
    <location>
        <begin position="199"/>
        <end position="208"/>
    </location>
</feature>
<feature type="compositionally biased region" description="Polar residues" evidence="1">
    <location>
        <begin position="185"/>
        <end position="198"/>
    </location>
</feature>
<evidence type="ECO:0000313" key="3">
    <source>
        <dbReference type="Proteomes" id="UP001152799"/>
    </source>
</evidence>
<organism evidence="2 3">
    <name type="scientific">Ceutorhynchus assimilis</name>
    <name type="common">cabbage seed weevil</name>
    <dbReference type="NCBI Taxonomy" id="467358"/>
    <lineage>
        <taxon>Eukaryota</taxon>
        <taxon>Metazoa</taxon>
        <taxon>Ecdysozoa</taxon>
        <taxon>Arthropoda</taxon>
        <taxon>Hexapoda</taxon>
        <taxon>Insecta</taxon>
        <taxon>Pterygota</taxon>
        <taxon>Neoptera</taxon>
        <taxon>Endopterygota</taxon>
        <taxon>Coleoptera</taxon>
        <taxon>Polyphaga</taxon>
        <taxon>Cucujiformia</taxon>
        <taxon>Curculionidae</taxon>
        <taxon>Ceutorhynchinae</taxon>
        <taxon>Ceutorhynchus</taxon>
    </lineage>
</organism>
<reference evidence="2" key="1">
    <citation type="submission" date="2022-01" db="EMBL/GenBank/DDBJ databases">
        <authorList>
            <person name="King R."/>
        </authorList>
    </citation>
    <scope>NUCLEOTIDE SEQUENCE</scope>
</reference>
<evidence type="ECO:0008006" key="4">
    <source>
        <dbReference type="Google" id="ProtNLM"/>
    </source>
</evidence>
<protein>
    <recommendedName>
        <fullName evidence="4">Tetratricopeptide repeat protein 39C</fullName>
    </recommendedName>
</protein>
<dbReference type="InterPro" id="IPR011990">
    <property type="entry name" value="TPR-like_helical_dom_sf"/>
</dbReference>
<feature type="region of interest" description="Disordered" evidence="1">
    <location>
        <begin position="183"/>
        <end position="208"/>
    </location>
</feature>
<keyword evidence="3" id="KW-1185">Reference proteome</keyword>
<dbReference type="PANTHER" id="PTHR31859:SF1">
    <property type="entry name" value="TETRATRICOPEPTIDE REPEAT PROTEIN 39C"/>
    <property type="match status" value="1"/>
</dbReference>
<accession>A0A9N9QT73</accession>
<sequence length="697" mass="78322">MASSAPAISKEDASKGPEWVLARQGIKLLINNEHAEAEAFFLKHPDSLLMYAGYSYVLFMDALMSFEEEKLSKAILVLKEVEKRCTTQTGWLKSISQKVFRSTTTDVDDPRARSLAEELETQIILADSQVCLAILTFLQQDLSGYFKGGWVLRKAWKVYQKTYKEILTLYKDKIGELQLPDPIVTPQSPSSAFNGTNSDSDDEADWDVPEPVFNGYSSKKMSHSRSLNFTQNDNLAESITAQKSINNNTKKLRRPNSLSLKKSISITEALSGRGNRSTMGSARFSISNFTDTLSLTNLTSSLREIFPGQSYTGTQEICKKSIMRLMGAVSFGYGLFQLGISLLPPTYTRIISLLGFTANRQNGVACLMYARLGVDMRAPLASLALLWYHTIVRPFYAIDGVNVDAGVEAANVLIQESQKEFSNSALFLFFGGRASRLNSDVPMALTSFQKAKDNSNHREIKMLCLHEIGWCHLIQLDYAKASGSFNYLKQASRWSRSFYVYLAAICIGSASLDDYSIFDDLQKSCERSRTNQMEEFLQRRIHCSPKNAQDAKNYLPVYFKVLVFEMLYLWNALASCNTKGIDEIIEDCTAYTKSSNVEPRLGLTLLILGSCHSIKNNSREAAECFRKCLESRAHALNNAEDAHISAFAQYELGNILAQSLETKEEGKHLLEQMSKYSHYDFEARLNVRVHSVLRNIE</sequence>
<evidence type="ECO:0000256" key="1">
    <source>
        <dbReference type="SAM" id="MobiDB-lite"/>
    </source>
</evidence>
<dbReference type="AlphaFoldDB" id="A0A9N9QT73"/>
<dbReference type="Gene3D" id="1.25.40.10">
    <property type="entry name" value="Tetratricopeptide repeat domain"/>
    <property type="match status" value="1"/>
</dbReference>
<dbReference type="InterPro" id="IPR019412">
    <property type="entry name" value="IML2/TPR_39"/>
</dbReference>
<dbReference type="Pfam" id="PF10300">
    <property type="entry name" value="Iml2-TPR_39"/>
    <property type="match status" value="1"/>
</dbReference>
<dbReference type="EMBL" id="OU892285">
    <property type="protein sequence ID" value="CAG9773744.1"/>
    <property type="molecule type" value="Genomic_DNA"/>
</dbReference>
<evidence type="ECO:0000313" key="2">
    <source>
        <dbReference type="EMBL" id="CAG9773744.1"/>
    </source>
</evidence>
<dbReference type="Proteomes" id="UP001152799">
    <property type="component" value="Chromosome 9"/>
</dbReference>